<dbReference type="GeneID" id="89452541"/>
<dbReference type="InterPro" id="IPR050563">
    <property type="entry name" value="4-hydroxybenzoyl-CoA_TE"/>
</dbReference>
<dbReference type="RefSeq" id="WP_013186515.1">
    <property type="nucleotide sequence ID" value="NC_014230.1"/>
</dbReference>
<name>A3U6H2_CROAH</name>
<protein>
    <recommendedName>
        <fullName evidence="3">Acyl-ACP thioesterase N-terminal hotdog domain-containing protein</fullName>
    </recommendedName>
</protein>
<dbReference type="AlphaFoldDB" id="A3U6H2"/>
<keyword evidence="2" id="KW-0378">Hydrolase</keyword>
<dbReference type="OrthoDB" id="9801517at2"/>
<dbReference type="PANTHER" id="PTHR31793:SF27">
    <property type="entry name" value="NOVEL THIOESTERASE SUPERFAMILY DOMAIN AND SAPOSIN A-TYPE DOMAIN CONTAINING PROTEIN (0610012H03RIK)"/>
    <property type="match status" value="1"/>
</dbReference>
<dbReference type="Gene3D" id="3.10.129.10">
    <property type="entry name" value="Hotdog Thioesterase"/>
    <property type="match status" value="1"/>
</dbReference>
<evidence type="ECO:0000313" key="4">
    <source>
        <dbReference type="EMBL" id="EAP87839.1"/>
    </source>
</evidence>
<feature type="domain" description="Acyl-ACP thioesterase N-terminal hotdog" evidence="3">
    <location>
        <begin position="3"/>
        <end position="128"/>
    </location>
</feature>
<dbReference type="EMBL" id="CP002046">
    <property type="protein sequence ID" value="EAP87839.1"/>
    <property type="molecule type" value="Genomic_DNA"/>
</dbReference>
<proteinExistence type="inferred from homology"/>
<dbReference type="STRING" id="216432.CA2559_03750"/>
<evidence type="ECO:0000256" key="1">
    <source>
        <dbReference type="ARBA" id="ARBA00005953"/>
    </source>
</evidence>
<reference evidence="4 5" key="1">
    <citation type="journal article" date="2010" name="J. Bacteriol.">
        <title>The complete genome sequence of Croceibacter atlanticus HTCC2559T.</title>
        <authorList>
            <person name="Oh H.M."/>
            <person name="Kang I."/>
            <person name="Ferriera S."/>
            <person name="Giovannoni S.J."/>
            <person name="Cho J.C."/>
        </authorList>
    </citation>
    <scope>NUCLEOTIDE SEQUENCE [LARGE SCALE GENOMIC DNA]</scope>
    <source>
        <strain evidence="5">ATCC BAA-628 / HTCC2559 / KCTC 12090</strain>
    </source>
</reference>
<dbReference type="GO" id="GO:0047617">
    <property type="term" value="F:fatty acyl-CoA hydrolase activity"/>
    <property type="evidence" value="ECO:0007669"/>
    <property type="project" value="TreeGrafter"/>
</dbReference>
<evidence type="ECO:0000259" key="3">
    <source>
        <dbReference type="Pfam" id="PF01643"/>
    </source>
</evidence>
<evidence type="ECO:0000256" key="2">
    <source>
        <dbReference type="ARBA" id="ARBA00022801"/>
    </source>
</evidence>
<dbReference type="InterPro" id="IPR002864">
    <property type="entry name" value="Acyl-ACP_thioesterase_NHD"/>
</dbReference>
<dbReference type="Pfam" id="PF01643">
    <property type="entry name" value="Acyl-ACP_TE"/>
    <property type="match status" value="1"/>
</dbReference>
<dbReference type="KEGG" id="cat:CA2559_03750"/>
<dbReference type="SUPFAM" id="SSF54637">
    <property type="entry name" value="Thioesterase/thiol ester dehydrase-isomerase"/>
    <property type="match status" value="1"/>
</dbReference>
<dbReference type="InterPro" id="IPR029069">
    <property type="entry name" value="HotDog_dom_sf"/>
</dbReference>
<dbReference type="GO" id="GO:0006633">
    <property type="term" value="P:fatty acid biosynthetic process"/>
    <property type="evidence" value="ECO:0007669"/>
    <property type="project" value="InterPro"/>
</dbReference>
<accession>A3U6H2</accession>
<evidence type="ECO:0000313" key="5">
    <source>
        <dbReference type="Proteomes" id="UP000002297"/>
    </source>
</evidence>
<dbReference type="eggNOG" id="COG0824">
    <property type="taxonomic scope" value="Bacteria"/>
</dbReference>
<keyword evidence="5" id="KW-1185">Reference proteome</keyword>
<organism evidence="4 5">
    <name type="scientific">Croceibacter atlanticus (strain ATCC BAA-628 / JCM 21780 / CIP 108009 / IAM 15332 / KCTC 12090 / HTCC2559)</name>
    <dbReference type="NCBI Taxonomy" id="216432"/>
    <lineage>
        <taxon>Bacteria</taxon>
        <taxon>Pseudomonadati</taxon>
        <taxon>Bacteroidota</taxon>
        <taxon>Flavobacteriia</taxon>
        <taxon>Flavobacteriales</taxon>
        <taxon>Flavobacteriaceae</taxon>
        <taxon>Croceibacter</taxon>
    </lineage>
</organism>
<comment type="similarity">
    <text evidence="1">Belongs to the 4-hydroxybenzoyl-CoA thioesterase family.</text>
</comment>
<sequence>MKRKFSKTFVVTKAAIDDLNHVNNVVYLQWCMDIAEQHWEERAVQSVKDEYVWVALNHYISYKAASFEGDELVIETWIVSLEGVKSERKYKIYRPKDNKTIVEAKTEWCLLKSETKRPSRVPKEIQDMF</sequence>
<dbReference type="Proteomes" id="UP000002297">
    <property type="component" value="Chromosome"/>
</dbReference>
<dbReference type="HOGENOM" id="CLU_101141_4_1_10"/>
<gene>
    <name evidence="4" type="ordered locus">CA2559_03750</name>
</gene>
<dbReference type="PANTHER" id="PTHR31793">
    <property type="entry name" value="4-HYDROXYBENZOYL-COA THIOESTERASE FAMILY MEMBER"/>
    <property type="match status" value="1"/>
</dbReference>
<dbReference type="CDD" id="cd00586">
    <property type="entry name" value="4HBT"/>
    <property type="match status" value="1"/>
</dbReference>